<reference evidence="8" key="1">
    <citation type="journal article" date="2014" name="Int. J. Syst. Evol. Microbiol.">
        <title>Complete genome sequence of Corynebacterium casei LMG S-19264T (=DSM 44701T), isolated from a smear-ripened cheese.</title>
        <authorList>
            <consortium name="US DOE Joint Genome Institute (JGI-PGF)"/>
            <person name="Walter F."/>
            <person name="Albersmeier A."/>
            <person name="Kalinowski J."/>
            <person name="Ruckert C."/>
        </authorList>
    </citation>
    <scope>NUCLEOTIDE SEQUENCE</scope>
    <source>
        <strain evidence="8">JCM 31740</strain>
    </source>
</reference>
<evidence type="ECO:0000256" key="5">
    <source>
        <dbReference type="SAM" id="Phobius"/>
    </source>
</evidence>
<dbReference type="InterPro" id="IPR050367">
    <property type="entry name" value="APC_superfamily"/>
</dbReference>
<reference evidence="7" key="3">
    <citation type="journal article" date="2019" name="BMC Res. Notes">
        <title>Complete genome sequence of the Sulfodiicoccus acidiphilus strain HS-1T, the first crenarchaeon that lacks polB3, isolated from an acidic hot spring in Ohwaku-dani, Hakone, Japan.</title>
        <authorList>
            <person name="Sakai H.D."/>
            <person name="Kurosawa N."/>
        </authorList>
    </citation>
    <scope>NUCLEOTIDE SEQUENCE</scope>
    <source>
        <strain evidence="7">HS-1</strain>
    </source>
</reference>
<dbReference type="Gene3D" id="1.20.1740.10">
    <property type="entry name" value="Amino acid/polyamine transporter I"/>
    <property type="match status" value="1"/>
</dbReference>
<feature type="transmembrane region" description="Helical" evidence="5">
    <location>
        <begin position="21"/>
        <end position="43"/>
    </location>
</feature>
<feature type="transmembrane region" description="Helical" evidence="5">
    <location>
        <begin position="430"/>
        <end position="450"/>
    </location>
</feature>
<dbReference type="Proteomes" id="UP000276741">
    <property type="component" value="Chromosome"/>
</dbReference>
<gene>
    <name evidence="8" type="ORF">GCM10007116_16840</name>
    <name evidence="7" type="ORF">HS1genome_0437</name>
</gene>
<dbReference type="EMBL" id="BMQS01000016">
    <property type="protein sequence ID" value="GGU00168.1"/>
    <property type="molecule type" value="Genomic_DNA"/>
</dbReference>
<comment type="subcellular location">
    <subcellularLocation>
        <location evidence="1">Membrane</location>
        <topology evidence="1">Multi-pass membrane protein</topology>
    </subcellularLocation>
</comment>
<evidence type="ECO:0000256" key="2">
    <source>
        <dbReference type="ARBA" id="ARBA00022692"/>
    </source>
</evidence>
<accession>A0A348B1J6</accession>
<dbReference type="EMBL" id="AP018553">
    <property type="protein sequence ID" value="BBD72048.1"/>
    <property type="molecule type" value="Genomic_DNA"/>
</dbReference>
<dbReference type="PIRSF" id="PIRSF006060">
    <property type="entry name" value="AA_transporter"/>
    <property type="match status" value="1"/>
</dbReference>
<evidence type="ECO:0000259" key="6">
    <source>
        <dbReference type="Pfam" id="PF00324"/>
    </source>
</evidence>
<feature type="transmembrane region" description="Helical" evidence="5">
    <location>
        <begin position="243"/>
        <end position="268"/>
    </location>
</feature>
<evidence type="ECO:0000313" key="7">
    <source>
        <dbReference type="EMBL" id="BBD72048.1"/>
    </source>
</evidence>
<dbReference type="InterPro" id="IPR004841">
    <property type="entry name" value="AA-permease/SLC12A_dom"/>
</dbReference>
<evidence type="ECO:0000313" key="8">
    <source>
        <dbReference type="EMBL" id="GGU00168.1"/>
    </source>
</evidence>
<dbReference type="AlphaFoldDB" id="A0A348B1J6"/>
<evidence type="ECO:0000256" key="3">
    <source>
        <dbReference type="ARBA" id="ARBA00022989"/>
    </source>
</evidence>
<feature type="transmembrane region" description="Helical" evidence="5">
    <location>
        <begin position="288"/>
        <end position="321"/>
    </location>
</feature>
<keyword evidence="9" id="KW-1185">Reference proteome</keyword>
<feature type="transmembrane region" description="Helical" evidence="5">
    <location>
        <begin position="168"/>
        <end position="188"/>
    </location>
</feature>
<evidence type="ECO:0000313" key="9">
    <source>
        <dbReference type="Proteomes" id="UP000276741"/>
    </source>
</evidence>
<feature type="transmembrane region" description="Helical" evidence="5">
    <location>
        <begin position="208"/>
        <end position="231"/>
    </location>
</feature>
<dbReference type="Proteomes" id="UP000616143">
    <property type="component" value="Unassembled WGS sequence"/>
</dbReference>
<keyword evidence="4 5" id="KW-0472">Membrane</keyword>
<keyword evidence="2 5" id="KW-0812">Transmembrane</keyword>
<organism evidence="7 9">
    <name type="scientific">Sulfodiicoccus acidiphilus</name>
    <dbReference type="NCBI Taxonomy" id="1670455"/>
    <lineage>
        <taxon>Archaea</taxon>
        <taxon>Thermoproteota</taxon>
        <taxon>Thermoprotei</taxon>
        <taxon>Sulfolobales</taxon>
        <taxon>Sulfolobaceae</taxon>
        <taxon>Sulfodiicoccus</taxon>
    </lineage>
</organism>
<feature type="transmembrane region" description="Helical" evidence="5">
    <location>
        <begin position="403"/>
        <end position="424"/>
    </location>
</feature>
<proteinExistence type="predicted"/>
<dbReference type="PANTHER" id="PTHR42770">
    <property type="entry name" value="AMINO ACID TRANSPORTER-RELATED"/>
    <property type="match status" value="1"/>
</dbReference>
<evidence type="ECO:0000256" key="4">
    <source>
        <dbReference type="ARBA" id="ARBA00023136"/>
    </source>
</evidence>
<feature type="transmembrane region" description="Helical" evidence="5">
    <location>
        <begin position="109"/>
        <end position="129"/>
    </location>
</feature>
<feature type="domain" description="Amino acid permease/ SLC12A" evidence="6">
    <location>
        <begin position="30"/>
        <end position="443"/>
    </location>
</feature>
<dbReference type="GO" id="GO:0016020">
    <property type="term" value="C:membrane"/>
    <property type="evidence" value="ECO:0007669"/>
    <property type="project" value="UniProtKB-SubCell"/>
</dbReference>
<dbReference type="GO" id="GO:0055085">
    <property type="term" value="P:transmembrane transport"/>
    <property type="evidence" value="ECO:0007669"/>
    <property type="project" value="InterPro"/>
</dbReference>
<reference evidence="9" key="2">
    <citation type="submission" date="2018-04" db="EMBL/GenBank/DDBJ databases">
        <title>Complete genome sequence of Sulfodiicoccus acidiphilus strain HS-1.</title>
        <authorList>
            <person name="Sakai H.D."/>
            <person name="Kurosawa N."/>
        </authorList>
    </citation>
    <scope>NUCLEOTIDE SEQUENCE [LARGE SCALE GENOMIC DNA]</scope>
    <source>
        <strain evidence="9">HS-1</strain>
    </source>
</reference>
<dbReference type="Pfam" id="PF00324">
    <property type="entry name" value="AA_permease"/>
    <property type="match status" value="1"/>
</dbReference>
<dbReference type="KEGG" id="sacd:HS1genome_0437"/>
<feature type="transmembrane region" description="Helical" evidence="5">
    <location>
        <begin position="141"/>
        <end position="161"/>
    </location>
</feature>
<protein>
    <submittedName>
        <fullName evidence="7">Amino acid transporter</fullName>
    </submittedName>
</protein>
<dbReference type="PANTHER" id="PTHR42770:SF11">
    <property type="entry name" value="INNER MEMBRANE TRANSPORT PROTEIN YBAT"/>
    <property type="match status" value="1"/>
</dbReference>
<evidence type="ECO:0000256" key="1">
    <source>
        <dbReference type="ARBA" id="ARBA00004141"/>
    </source>
</evidence>
<feature type="transmembrane region" description="Helical" evidence="5">
    <location>
        <begin position="370"/>
        <end position="396"/>
    </location>
</feature>
<sequence length="474" mass="50604">MNRLGRKEMSGDKGLEKGSLGFRYLLAESIALISPMGAALGTLLGSAQYAQGAFPLAVLVAMLVTVFWINTPYQFSKKIAGAGGFYHYGAEAVGPSFGTLVGWFYLMNYFFFIAPGGIFIFGLILPTILSQFGVSSYPTWIVLPANAVYLMLIFVLTYFGIRPSLKYSLVASMLEVAFLAFFAGFVILHSINSPLVFTPTLSPTGWSGVLLGAVYGFTAVSGVSGTVYLGEEAKAPLKNVKRALAISFSITAATFVLVSYAMTVGWGINDMSSFASSGVPGIILSYKFLGLAGLGVISALVLNSVFAGGLAPLIASARLVYSMGRDRLLPEKLGRVNKHKVPGLASLVLAIAAVVISTLSVIGLGVEGGFIFMLLLAGVGSLVAHVLGSIALPLYYRRRSFNLVFHGLFPGIFLASAVLVAYSLLIPFTFPVYLGPLVAVLWGLLCWLLIRRRRTMGGWELVGRAPIREHEQAT</sequence>
<feature type="transmembrane region" description="Helical" evidence="5">
    <location>
        <begin position="341"/>
        <end position="364"/>
    </location>
</feature>
<keyword evidence="3 5" id="KW-1133">Transmembrane helix</keyword>
<feature type="transmembrane region" description="Helical" evidence="5">
    <location>
        <begin position="49"/>
        <end position="69"/>
    </location>
</feature>
<name>A0A348B1J6_9CREN</name>
<reference evidence="8" key="4">
    <citation type="submission" date="2020-09" db="EMBL/GenBank/DDBJ databases">
        <authorList>
            <person name="Sun Q."/>
            <person name="Ohkuma M."/>
        </authorList>
    </citation>
    <scope>NUCLEOTIDE SEQUENCE</scope>
    <source>
        <strain evidence="8">JCM 31740</strain>
    </source>
</reference>